<keyword evidence="1" id="KW-0472">Membrane</keyword>
<evidence type="ECO:0000313" key="2">
    <source>
        <dbReference type="EMBL" id="JAA91689.1"/>
    </source>
</evidence>
<dbReference type="EMBL" id="GAIX01000871">
    <property type="protein sequence ID" value="JAA91689.1"/>
    <property type="molecule type" value="Transcribed_RNA"/>
</dbReference>
<protein>
    <submittedName>
        <fullName evidence="2">Uncharacterized protein</fullName>
    </submittedName>
</protein>
<accession>S4PKU2</accession>
<name>S4PKU2_9NEOP</name>
<evidence type="ECO:0000256" key="1">
    <source>
        <dbReference type="SAM" id="Phobius"/>
    </source>
</evidence>
<feature type="non-terminal residue" evidence="2">
    <location>
        <position position="1"/>
    </location>
</feature>
<reference evidence="2" key="1">
    <citation type="journal article" date="2013" name="BMC Genomics">
        <title>Unscrambling butterfly oogenesis.</title>
        <authorList>
            <person name="Carter J.M."/>
            <person name="Baker S.C."/>
            <person name="Pink R."/>
            <person name="Carter D.R."/>
            <person name="Collins A."/>
            <person name="Tomlin J."/>
            <person name="Gibbs M."/>
            <person name="Breuker C.J."/>
        </authorList>
    </citation>
    <scope>NUCLEOTIDE SEQUENCE</scope>
    <source>
        <tissue evidence="2">Ovary</tissue>
    </source>
</reference>
<dbReference type="AlphaFoldDB" id="S4PKU2"/>
<feature type="transmembrane region" description="Helical" evidence="1">
    <location>
        <begin position="12"/>
        <end position="30"/>
    </location>
</feature>
<keyword evidence="1" id="KW-0812">Transmembrane</keyword>
<proteinExistence type="predicted"/>
<keyword evidence="1" id="KW-1133">Transmembrane helix</keyword>
<sequence length="84" mass="10059">VGYVRTYFHVQSRNFIIVLYLIIILTHLDLRCASSLRVKVFRTYYNSCYCFYVIQPLSIRNYSKNRFNNVLSTLSESNRLNPLR</sequence>
<organism evidence="2">
    <name type="scientific">Pararge aegeria</name>
    <name type="common">speckled wood butterfly</name>
    <dbReference type="NCBI Taxonomy" id="116150"/>
    <lineage>
        <taxon>Eukaryota</taxon>
        <taxon>Metazoa</taxon>
        <taxon>Ecdysozoa</taxon>
        <taxon>Arthropoda</taxon>
        <taxon>Hexapoda</taxon>
        <taxon>Insecta</taxon>
        <taxon>Pterygota</taxon>
        <taxon>Neoptera</taxon>
        <taxon>Endopterygota</taxon>
        <taxon>Lepidoptera</taxon>
        <taxon>Glossata</taxon>
        <taxon>Ditrysia</taxon>
        <taxon>Papilionoidea</taxon>
        <taxon>Nymphalidae</taxon>
        <taxon>Satyrinae</taxon>
        <taxon>Satyrini</taxon>
        <taxon>Parargina</taxon>
        <taxon>Pararge</taxon>
    </lineage>
</organism>
<reference evidence="2" key="2">
    <citation type="submission" date="2013-05" db="EMBL/GenBank/DDBJ databases">
        <authorList>
            <person name="Carter J.-M."/>
            <person name="Baker S.C."/>
            <person name="Pink R."/>
            <person name="Carter D.R.F."/>
            <person name="Collins A."/>
            <person name="Tomlin J."/>
            <person name="Gibbs M."/>
            <person name="Breuker C.J."/>
        </authorList>
    </citation>
    <scope>NUCLEOTIDE SEQUENCE</scope>
    <source>
        <tissue evidence="2">Ovary</tissue>
    </source>
</reference>